<dbReference type="EMBL" id="CAVMJV010000181">
    <property type="protein sequence ID" value="CAK5121511.1"/>
    <property type="molecule type" value="Genomic_DNA"/>
</dbReference>
<gene>
    <name evidence="1" type="ORF">MENTE1834_LOCUS47045</name>
</gene>
<organism evidence="1 2">
    <name type="scientific">Meloidogyne enterolobii</name>
    <name type="common">Root-knot nematode worm</name>
    <name type="synonym">Meloidogyne mayaguensis</name>
    <dbReference type="NCBI Taxonomy" id="390850"/>
    <lineage>
        <taxon>Eukaryota</taxon>
        <taxon>Metazoa</taxon>
        <taxon>Ecdysozoa</taxon>
        <taxon>Nematoda</taxon>
        <taxon>Chromadorea</taxon>
        <taxon>Rhabditida</taxon>
        <taxon>Tylenchina</taxon>
        <taxon>Tylenchomorpha</taxon>
        <taxon>Tylenchoidea</taxon>
        <taxon>Meloidogynidae</taxon>
        <taxon>Meloidogyninae</taxon>
        <taxon>Meloidogyne</taxon>
    </lineage>
</organism>
<proteinExistence type="predicted"/>
<name>A0ACB1B795_MELEN</name>
<evidence type="ECO:0000313" key="1">
    <source>
        <dbReference type="EMBL" id="CAK5121511.1"/>
    </source>
</evidence>
<accession>A0ACB1B795</accession>
<sequence>MNFSGKQSLDKWNDIIREVRFLRSIQHPQIVRFKACFLKEQTCWLVMEYCVGSAADILKVYKKPFLQVEIAAICQQTLQGIAYLHGIKRIHRDVKAGNILMTDCGQVKLADLGSASLTSPAQTFVGSPYW</sequence>
<protein>
    <submittedName>
        <fullName evidence="1">Uncharacterized protein</fullName>
    </submittedName>
</protein>
<evidence type="ECO:0000313" key="2">
    <source>
        <dbReference type="Proteomes" id="UP001497535"/>
    </source>
</evidence>
<keyword evidence="2" id="KW-1185">Reference proteome</keyword>
<comment type="caution">
    <text evidence="1">The sequence shown here is derived from an EMBL/GenBank/DDBJ whole genome shotgun (WGS) entry which is preliminary data.</text>
</comment>
<dbReference type="Proteomes" id="UP001497535">
    <property type="component" value="Unassembled WGS sequence"/>
</dbReference>
<reference evidence="1" key="1">
    <citation type="submission" date="2023-11" db="EMBL/GenBank/DDBJ databases">
        <authorList>
            <person name="Poullet M."/>
        </authorList>
    </citation>
    <scope>NUCLEOTIDE SEQUENCE</scope>
    <source>
        <strain evidence="1">E1834</strain>
    </source>
</reference>